<dbReference type="InterPro" id="IPR041522">
    <property type="entry name" value="CdaR_GGDEF"/>
</dbReference>
<accession>A0A1H4FTR4</accession>
<evidence type="ECO:0000259" key="2">
    <source>
        <dbReference type="Pfam" id="PF05651"/>
    </source>
</evidence>
<evidence type="ECO:0000259" key="4">
    <source>
        <dbReference type="Pfam" id="PF17853"/>
    </source>
</evidence>
<dbReference type="InterPro" id="IPR042070">
    <property type="entry name" value="PucR_C-HTH_sf"/>
</dbReference>
<dbReference type="InterPro" id="IPR051448">
    <property type="entry name" value="CdaR-like_regulators"/>
</dbReference>
<proteinExistence type="inferred from homology"/>
<dbReference type="AlphaFoldDB" id="A0A1H4FTR4"/>
<dbReference type="InterPro" id="IPR008599">
    <property type="entry name" value="Diacid_rec"/>
</dbReference>
<dbReference type="OrthoDB" id="9792148at2"/>
<dbReference type="Pfam" id="PF13556">
    <property type="entry name" value="HTH_30"/>
    <property type="match status" value="1"/>
</dbReference>
<dbReference type="Pfam" id="PF17853">
    <property type="entry name" value="GGDEF_2"/>
    <property type="match status" value="1"/>
</dbReference>
<evidence type="ECO:0000313" key="6">
    <source>
        <dbReference type="Proteomes" id="UP000198584"/>
    </source>
</evidence>
<feature type="domain" description="CdaR GGDEF-like" evidence="4">
    <location>
        <begin position="142"/>
        <end position="264"/>
    </location>
</feature>
<keyword evidence="6" id="KW-1185">Reference proteome</keyword>
<dbReference type="PANTHER" id="PTHR33744:SF16">
    <property type="entry name" value="CARBOHYDRATE DIACID REGULATOR"/>
    <property type="match status" value="1"/>
</dbReference>
<dbReference type="STRING" id="571932.SAMN05421743_112131"/>
<feature type="domain" description="Putative sugar diacid recognition" evidence="2">
    <location>
        <begin position="3"/>
        <end position="136"/>
    </location>
</feature>
<dbReference type="EMBL" id="FNQR01000012">
    <property type="protein sequence ID" value="SEB00684.1"/>
    <property type="molecule type" value="Genomic_DNA"/>
</dbReference>
<organism evidence="5 6">
    <name type="scientific">Thalassobacillus cyri</name>
    <dbReference type="NCBI Taxonomy" id="571932"/>
    <lineage>
        <taxon>Bacteria</taxon>
        <taxon>Bacillati</taxon>
        <taxon>Bacillota</taxon>
        <taxon>Bacilli</taxon>
        <taxon>Bacillales</taxon>
        <taxon>Bacillaceae</taxon>
        <taxon>Thalassobacillus</taxon>
    </lineage>
</organism>
<comment type="similarity">
    <text evidence="1">Belongs to the CdaR family.</text>
</comment>
<dbReference type="RefSeq" id="WP_093045712.1">
    <property type="nucleotide sequence ID" value="NZ_FNQR01000012.1"/>
</dbReference>
<evidence type="ECO:0000259" key="3">
    <source>
        <dbReference type="Pfam" id="PF13556"/>
    </source>
</evidence>
<evidence type="ECO:0000256" key="1">
    <source>
        <dbReference type="ARBA" id="ARBA00006754"/>
    </source>
</evidence>
<feature type="domain" description="PucR C-terminal helix-turn-helix" evidence="3">
    <location>
        <begin position="310"/>
        <end position="366"/>
    </location>
</feature>
<dbReference type="PANTHER" id="PTHR33744">
    <property type="entry name" value="CARBOHYDRATE DIACID REGULATOR"/>
    <property type="match status" value="1"/>
</dbReference>
<name>A0A1H4FTR4_9BACI</name>
<dbReference type="Gene3D" id="1.10.10.2840">
    <property type="entry name" value="PucR C-terminal helix-turn-helix domain"/>
    <property type="match status" value="1"/>
</dbReference>
<sequence>MFLSEALAQRILQEVRKLMDEDFIIVNTEGNIIASTARDRIGSFHEGAMIAAHEKRNVLLTEQDESQLQGVKAGINLPIMFQHHVVGVIGITGNPEKVTPFGSLLKKMTELLIHENYYKEQVEWKTRAVEGLVFDWIHQHTDSENFQERADMLGIDLSLPRRSTIIHLRNMNADKEPVVLDFLKSRLLPTKNDIFARLGSDRYVLLEVAMSSDEANRITHRKTSFLKWKQELEKRYGITMTAGIGQPVSREEVNISYEQAERALLVADKNDGIFFDEELGLEMCIQEISHATRSDFITRTIERIKGEKDLIDTLIIYFKNDLKIKAAAEDMHVHINTIHYRFKRIEALTSLDPKVFRDLMTLYMGLYFLEEQTKEKHVRA</sequence>
<dbReference type="Proteomes" id="UP000198584">
    <property type="component" value="Unassembled WGS sequence"/>
</dbReference>
<reference evidence="5 6" key="1">
    <citation type="submission" date="2016-10" db="EMBL/GenBank/DDBJ databases">
        <authorList>
            <person name="de Groot N.N."/>
        </authorList>
    </citation>
    <scope>NUCLEOTIDE SEQUENCE [LARGE SCALE GENOMIC DNA]</scope>
    <source>
        <strain evidence="5 6">CCM7597</strain>
    </source>
</reference>
<gene>
    <name evidence="5" type="ORF">SAMN05421743_112131</name>
</gene>
<evidence type="ECO:0000313" key="5">
    <source>
        <dbReference type="EMBL" id="SEB00684.1"/>
    </source>
</evidence>
<protein>
    <submittedName>
        <fullName evidence="5">Carbohydrate diacid regulator</fullName>
    </submittedName>
</protein>
<dbReference type="Pfam" id="PF05651">
    <property type="entry name" value="Diacid_rec"/>
    <property type="match status" value="1"/>
</dbReference>
<dbReference type="InterPro" id="IPR025736">
    <property type="entry name" value="PucR_C-HTH_dom"/>
</dbReference>